<keyword evidence="8" id="KW-0503">Monooxygenase</keyword>
<protein>
    <recommendedName>
        <fullName evidence="13">Cytochrome P450</fullName>
    </recommendedName>
</protein>
<dbReference type="Pfam" id="PF00067">
    <property type="entry name" value="p450"/>
    <property type="match status" value="1"/>
</dbReference>
<feature type="chain" id="PRO_5004845000" description="Cytochrome P450" evidence="10">
    <location>
        <begin position="19"/>
        <end position="510"/>
    </location>
</feature>
<evidence type="ECO:0008006" key="13">
    <source>
        <dbReference type="Google" id="ProtNLM"/>
    </source>
</evidence>
<dbReference type="EMBL" id="KI925463">
    <property type="protein sequence ID" value="ETW77248.1"/>
    <property type="molecule type" value="Genomic_DNA"/>
</dbReference>
<keyword evidence="6" id="KW-0560">Oxidoreductase</keyword>
<keyword evidence="5 9" id="KW-0479">Metal-binding</keyword>
<name>W4JUL7_HETIT</name>
<keyword evidence="10" id="KW-0732">Signal</keyword>
<comment type="pathway">
    <text evidence="2">Secondary metabolite biosynthesis.</text>
</comment>
<evidence type="ECO:0000256" key="9">
    <source>
        <dbReference type="PIRSR" id="PIRSR602401-1"/>
    </source>
</evidence>
<dbReference type="Proteomes" id="UP000030671">
    <property type="component" value="Unassembled WGS sequence"/>
</dbReference>
<evidence type="ECO:0000313" key="11">
    <source>
        <dbReference type="EMBL" id="ETW77248.1"/>
    </source>
</evidence>
<evidence type="ECO:0000256" key="5">
    <source>
        <dbReference type="ARBA" id="ARBA00022723"/>
    </source>
</evidence>
<evidence type="ECO:0000313" key="12">
    <source>
        <dbReference type="Proteomes" id="UP000030671"/>
    </source>
</evidence>
<keyword evidence="7 9" id="KW-0408">Iron</keyword>
<evidence type="ECO:0000256" key="8">
    <source>
        <dbReference type="ARBA" id="ARBA00023033"/>
    </source>
</evidence>
<keyword evidence="4 9" id="KW-0349">Heme</keyword>
<dbReference type="PANTHER" id="PTHR46300">
    <property type="entry name" value="P450, PUTATIVE (EUROFUNG)-RELATED-RELATED"/>
    <property type="match status" value="1"/>
</dbReference>
<keyword evidence="12" id="KW-1185">Reference proteome</keyword>
<feature type="binding site" description="axial binding residue" evidence="9">
    <location>
        <position position="436"/>
    </location>
    <ligand>
        <name>heme</name>
        <dbReference type="ChEBI" id="CHEBI:30413"/>
    </ligand>
    <ligandPart>
        <name>Fe</name>
        <dbReference type="ChEBI" id="CHEBI:18248"/>
    </ligandPart>
</feature>
<dbReference type="RefSeq" id="XP_009550782.1">
    <property type="nucleotide sequence ID" value="XM_009552487.1"/>
</dbReference>
<feature type="signal peptide" evidence="10">
    <location>
        <begin position="1"/>
        <end position="18"/>
    </location>
</feature>
<dbReference type="GeneID" id="20674871"/>
<evidence type="ECO:0000256" key="7">
    <source>
        <dbReference type="ARBA" id="ARBA00023004"/>
    </source>
</evidence>
<accession>W4JUL7</accession>
<dbReference type="Gene3D" id="1.10.630.10">
    <property type="entry name" value="Cytochrome P450"/>
    <property type="match status" value="1"/>
</dbReference>
<evidence type="ECO:0000256" key="4">
    <source>
        <dbReference type="ARBA" id="ARBA00022617"/>
    </source>
</evidence>
<evidence type="ECO:0000256" key="6">
    <source>
        <dbReference type="ARBA" id="ARBA00023002"/>
    </source>
</evidence>
<sequence>MPVSLLDCFSLLAGFALLNVYMKRRRNPSGLPLPPGPTPLPLIGNILDIPKRVPWETYARWAHQYGDLLSLRVFGETIVIINSPRIARDLVEKRAAIYSDRPVVHAYEVMKLDFNLVMAKYTSDKWKIGRKLADHSLRQSAAMVYRPMQIRRVRQFLKKITRRDDIWENLKYMTAGIVMSLTYGYNIAESNDTFVAHVEDVLQRASSALLPGTTLINIFPSLKYLPAWLPGMSFKRDALSHLGEMKLVVEAPFEFTKGEIIKGVAQPSIISESMDSFSDKELSEEEERVLKEVAATLYIDSTASTLAFFILALIRHPEVQKHAQSELDTVVGRDRLPEFEDRNQLPYIQAICQELMRWRMITPLGVLHTTTEDDIYEGFFIPKGSQIMINSWSMLHDPEAYPDPEVFRPERFLAPNGAFIEDLLVASVYGWGRRICPGRFLANATIWATVASILSAFNVGKAKDAEGREIPVEGLYTDQGVVCSPLPFKCSITPRDARAERLVAATEDID</sequence>
<dbReference type="GO" id="GO:0005506">
    <property type="term" value="F:iron ion binding"/>
    <property type="evidence" value="ECO:0007669"/>
    <property type="project" value="InterPro"/>
</dbReference>
<dbReference type="OrthoDB" id="1055148at2759"/>
<comment type="cofactor">
    <cofactor evidence="1 9">
        <name>heme</name>
        <dbReference type="ChEBI" id="CHEBI:30413"/>
    </cofactor>
</comment>
<dbReference type="GO" id="GO:0016705">
    <property type="term" value="F:oxidoreductase activity, acting on paired donors, with incorporation or reduction of molecular oxygen"/>
    <property type="evidence" value="ECO:0007669"/>
    <property type="project" value="InterPro"/>
</dbReference>
<dbReference type="KEGG" id="hir:HETIRDRAFT_436195"/>
<dbReference type="CDD" id="cd11065">
    <property type="entry name" value="CYP64-like"/>
    <property type="match status" value="1"/>
</dbReference>
<dbReference type="InterPro" id="IPR036396">
    <property type="entry name" value="Cyt_P450_sf"/>
</dbReference>
<dbReference type="InParanoid" id="W4JUL7"/>
<evidence type="ECO:0000256" key="1">
    <source>
        <dbReference type="ARBA" id="ARBA00001971"/>
    </source>
</evidence>
<evidence type="ECO:0000256" key="10">
    <source>
        <dbReference type="SAM" id="SignalP"/>
    </source>
</evidence>
<dbReference type="InterPro" id="IPR002401">
    <property type="entry name" value="Cyt_P450_E_grp-I"/>
</dbReference>
<comment type="similarity">
    <text evidence="3">Belongs to the cytochrome P450 family.</text>
</comment>
<organism evidence="11 12">
    <name type="scientific">Heterobasidion irregulare (strain TC 32-1)</name>
    <dbReference type="NCBI Taxonomy" id="747525"/>
    <lineage>
        <taxon>Eukaryota</taxon>
        <taxon>Fungi</taxon>
        <taxon>Dikarya</taxon>
        <taxon>Basidiomycota</taxon>
        <taxon>Agaricomycotina</taxon>
        <taxon>Agaricomycetes</taxon>
        <taxon>Russulales</taxon>
        <taxon>Bondarzewiaceae</taxon>
        <taxon>Heterobasidion</taxon>
        <taxon>Heterobasidion annosum species complex</taxon>
    </lineage>
</organism>
<dbReference type="AlphaFoldDB" id="W4JUL7"/>
<gene>
    <name evidence="11" type="ORF">HETIRDRAFT_436195</name>
</gene>
<dbReference type="HOGENOM" id="CLU_001570_2_3_1"/>
<evidence type="ECO:0000256" key="2">
    <source>
        <dbReference type="ARBA" id="ARBA00005179"/>
    </source>
</evidence>
<dbReference type="GO" id="GO:0004497">
    <property type="term" value="F:monooxygenase activity"/>
    <property type="evidence" value="ECO:0007669"/>
    <property type="project" value="UniProtKB-KW"/>
</dbReference>
<reference evidence="11 12" key="1">
    <citation type="journal article" date="2012" name="New Phytol.">
        <title>Insight into trade-off between wood decay and parasitism from the genome of a fungal forest pathogen.</title>
        <authorList>
            <person name="Olson A."/>
            <person name="Aerts A."/>
            <person name="Asiegbu F."/>
            <person name="Belbahri L."/>
            <person name="Bouzid O."/>
            <person name="Broberg A."/>
            <person name="Canback B."/>
            <person name="Coutinho P.M."/>
            <person name="Cullen D."/>
            <person name="Dalman K."/>
            <person name="Deflorio G."/>
            <person name="van Diepen L.T."/>
            <person name="Dunand C."/>
            <person name="Duplessis S."/>
            <person name="Durling M."/>
            <person name="Gonthier P."/>
            <person name="Grimwood J."/>
            <person name="Fossdal C.G."/>
            <person name="Hansson D."/>
            <person name="Henrissat B."/>
            <person name="Hietala A."/>
            <person name="Himmelstrand K."/>
            <person name="Hoffmeister D."/>
            <person name="Hogberg N."/>
            <person name="James T.Y."/>
            <person name="Karlsson M."/>
            <person name="Kohler A."/>
            <person name="Kues U."/>
            <person name="Lee Y.H."/>
            <person name="Lin Y.C."/>
            <person name="Lind M."/>
            <person name="Lindquist E."/>
            <person name="Lombard V."/>
            <person name="Lucas S."/>
            <person name="Lunden K."/>
            <person name="Morin E."/>
            <person name="Murat C."/>
            <person name="Park J."/>
            <person name="Raffaello T."/>
            <person name="Rouze P."/>
            <person name="Salamov A."/>
            <person name="Schmutz J."/>
            <person name="Solheim H."/>
            <person name="Stahlberg J."/>
            <person name="Velez H."/>
            <person name="de Vries R.P."/>
            <person name="Wiebenga A."/>
            <person name="Woodward S."/>
            <person name="Yakovlev I."/>
            <person name="Garbelotto M."/>
            <person name="Martin F."/>
            <person name="Grigoriev I.V."/>
            <person name="Stenlid J."/>
        </authorList>
    </citation>
    <scope>NUCLEOTIDE SEQUENCE [LARGE SCALE GENOMIC DNA]</scope>
    <source>
        <strain evidence="11 12">TC 32-1</strain>
    </source>
</reference>
<dbReference type="GO" id="GO:0020037">
    <property type="term" value="F:heme binding"/>
    <property type="evidence" value="ECO:0007669"/>
    <property type="project" value="InterPro"/>
</dbReference>
<dbReference type="PANTHER" id="PTHR46300:SF7">
    <property type="entry name" value="P450, PUTATIVE (EUROFUNG)-RELATED"/>
    <property type="match status" value="1"/>
</dbReference>
<dbReference type="SUPFAM" id="SSF48264">
    <property type="entry name" value="Cytochrome P450"/>
    <property type="match status" value="1"/>
</dbReference>
<dbReference type="InterPro" id="IPR001128">
    <property type="entry name" value="Cyt_P450"/>
</dbReference>
<evidence type="ECO:0000256" key="3">
    <source>
        <dbReference type="ARBA" id="ARBA00010617"/>
    </source>
</evidence>
<dbReference type="eggNOG" id="KOG0156">
    <property type="taxonomic scope" value="Eukaryota"/>
</dbReference>
<dbReference type="InterPro" id="IPR050364">
    <property type="entry name" value="Cytochrome_P450_fung"/>
</dbReference>
<proteinExistence type="inferred from homology"/>
<dbReference type="PRINTS" id="PR00463">
    <property type="entry name" value="EP450I"/>
</dbReference>